<dbReference type="Proteomes" id="UP000326759">
    <property type="component" value="Unassembled WGS sequence"/>
</dbReference>
<gene>
    <name evidence="1" type="ORF">Anas_04040</name>
</gene>
<name>A0A5N5SRZ9_9CRUS</name>
<dbReference type="AlphaFoldDB" id="A0A5N5SRZ9"/>
<organism evidence="1 2">
    <name type="scientific">Armadillidium nasatum</name>
    <dbReference type="NCBI Taxonomy" id="96803"/>
    <lineage>
        <taxon>Eukaryota</taxon>
        <taxon>Metazoa</taxon>
        <taxon>Ecdysozoa</taxon>
        <taxon>Arthropoda</taxon>
        <taxon>Crustacea</taxon>
        <taxon>Multicrustacea</taxon>
        <taxon>Malacostraca</taxon>
        <taxon>Eumalacostraca</taxon>
        <taxon>Peracarida</taxon>
        <taxon>Isopoda</taxon>
        <taxon>Oniscidea</taxon>
        <taxon>Crinocheta</taxon>
        <taxon>Armadillidiidae</taxon>
        <taxon>Armadillidium</taxon>
    </lineage>
</organism>
<evidence type="ECO:0000313" key="1">
    <source>
        <dbReference type="EMBL" id="KAB7496965.1"/>
    </source>
</evidence>
<dbReference type="OrthoDB" id="10498932at2759"/>
<evidence type="ECO:0000313" key="2">
    <source>
        <dbReference type="Proteomes" id="UP000326759"/>
    </source>
</evidence>
<proteinExistence type="predicted"/>
<keyword evidence="2" id="KW-1185">Reference proteome</keyword>
<dbReference type="EMBL" id="SEYY01020852">
    <property type="protein sequence ID" value="KAB7496965.1"/>
    <property type="molecule type" value="Genomic_DNA"/>
</dbReference>
<reference evidence="1 2" key="1">
    <citation type="journal article" date="2019" name="PLoS Biol.">
        <title>Sex chromosomes control vertical transmission of feminizing Wolbachia symbionts in an isopod.</title>
        <authorList>
            <person name="Becking T."/>
            <person name="Chebbi M.A."/>
            <person name="Giraud I."/>
            <person name="Moumen B."/>
            <person name="Laverre T."/>
            <person name="Caubet Y."/>
            <person name="Peccoud J."/>
            <person name="Gilbert C."/>
            <person name="Cordaux R."/>
        </authorList>
    </citation>
    <scope>NUCLEOTIDE SEQUENCE [LARGE SCALE GENOMIC DNA]</scope>
    <source>
        <strain evidence="1">ANa2</strain>
        <tissue evidence="1">Whole body excluding digestive tract and cuticle</tissue>
    </source>
</reference>
<comment type="caution">
    <text evidence="1">The sequence shown here is derived from an EMBL/GenBank/DDBJ whole genome shotgun (WGS) entry which is preliminary data.</text>
</comment>
<protein>
    <submittedName>
        <fullName evidence="1">Uncharacterized protein</fullName>
    </submittedName>
</protein>
<sequence>MKMLLLKDNAIFPCDAHLHQSVPYQCKRIKLANLSPVSLAYSFEPLLKFKQKKCKKYDISALKFVKHLMGFVPMTEFECISTLEDVCICEF</sequence>
<accession>A0A5N5SRZ9</accession>